<dbReference type="STRING" id="67767.A0A0J7KHB2"/>
<dbReference type="GO" id="GO:1990456">
    <property type="term" value="P:mitochondrion-endoplasmic reticulum membrane tethering"/>
    <property type="evidence" value="ECO:0007669"/>
    <property type="project" value="InterPro"/>
</dbReference>
<dbReference type="InterPro" id="IPR039275">
    <property type="entry name" value="PDZD8"/>
</dbReference>
<reference evidence="2 3" key="1">
    <citation type="submission" date="2015-04" db="EMBL/GenBank/DDBJ databases">
        <title>Lasius niger genome sequencing.</title>
        <authorList>
            <person name="Konorov E.A."/>
            <person name="Nikitin M.A."/>
            <person name="Kirill M.V."/>
            <person name="Chang P."/>
        </authorList>
    </citation>
    <scope>NUCLEOTIDE SEQUENCE [LARGE SCALE GENOMIC DNA]</scope>
    <source>
        <tissue evidence="2">Whole</tissue>
    </source>
</reference>
<dbReference type="EMBL" id="LBMM01007521">
    <property type="protein sequence ID" value="KMQ89657.1"/>
    <property type="molecule type" value="Genomic_DNA"/>
</dbReference>
<keyword evidence="3" id="KW-1185">Reference proteome</keyword>
<proteinExistence type="predicted"/>
<protein>
    <submittedName>
        <fullName evidence="2">Pdz domain-containing protein 8</fullName>
    </submittedName>
</protein>
<dbReference type="PaxDb" id="67767-A0A0J7KHB2"/>
<gene>
    <name evidence="2" type="ORF">RF55_10688</name>
</gene>
<sequence>MMAVKASIANTLLGLKKAGSTSCLAPPASSTGLASRSLPPSPCASRKSSLAGGLGISPDLLEGAEPSVAAPLVAGDLDDGLMSRARDTGKFLYKHLEPRERVEKINVMMGKLKNALDAETTSRLELSHNADSMKLTAQSDLRVQALSVLLLHYCAGLQHAQEALDRPKTGKES</sequence>
<dbReference type="Proteomes" id="UP000036403">
    <property type="component" value="Unassembled WGS sequence"/>
</dbReference>
<dbReference type="GO" id="GO:0005739">
    <property type="term" value="C:mitochondrion"/>
    <property type="evidence" value="ECO:0007669"/>
    <property type="project" value="GOC"/>
</dbReference>
<organism evidence="2 3">
    <name type="scientific">Lasius niger</name>
    <name type="common">Black garden ant</name>
    <dbReference type="NCBI Taxonomy" id="67767"/>
    <lineage>
        <taxon>Eukaryota</taxon>
        <taxon>Metazoa</taxon>
        <taxon>Ecdysozoa</taxon>
        <taxon>Arthropoda</taxon>
        <taxon>Hexapoda</taxon>
        <taxon>Insecta</taxon>
        <taxon>Pterygota</taxon>
        <taxon>Neoptera</taxon>
        <taxon>Endopterygota</taxon>
        <taxon>Hymenoptera</taxon>
        <taxon>Apocrita</taxon>
        <taxon>Aculeata</taxon>
        <taxon>Formicoidea</taxon>
        <taxon>Formicidae</taxon>
        <taxon>Formicinae</taxon>
        <taxon>Lasius</taxon>
        <taxon>Lasius</taxon>
    </lineage>
</organism>
<dbReference type="GO" id="GO:0044233">
    <property type="term" value="C:mitochondria-associated endoplasmic reticulum membrane contact site"/>
    <property type="evidence" value="ECO:0007669"/>
    <property type="project" value="InterPro"/>
</dbReference>
<dbReference type="PANTHER" id="PTHR21519">
    <property type="entry name" value="PDZ DOMAIN-CONTAINING PROTEIN 8"/>
    <property type="match status" value="1"/>
</dbReference>
<evidence type="ECO:0000256" key="1">
    <source>
        <dbReference type="SAM" id="MobiDB-lite"/>
    </source>
</evidence>
<name>A0A0J7KHB2_LASNI</name>
<feature type="region of interest" description="Disordered" evidence="1">
    <location>
        <begin position="26"/>
        <end position="49"/>
    </location>
</feature>
<accession>A0A0J7KHB2</accession>
<dbReference type="AlphaFoldDB" id="A0A0J7KHB2"/>
<comment type="caution">
    <text evidence="2">The sequence shown here is derived from an EMBL/GenBank/DDBJ whole genome shotgun (WGS) entry which is preliminary data.</text>
</comment>
<dbReference type="OrthoDB" id="10004596at2759"/>
<dbReference type="GO" id="GO:0051560">
    <property type="term" value="P:mitochondrial calcium ion homeostasis"/>
    <property type="evidence" value="ECO:0007669"/>
    <property type="project" value="InterPro"/>
</dbReference>
<evidence type="ECO:0000313" key="2">
    <source>
        <dbReference type="EMBL" id="KMQ89657.1"/>
    </source>
</evidence>
<evidence type="ECO:0000313" key="3">
    <source>
        <dbReference type="Proteomes" id="UP000036403"/>
    </source>
</evidence>
<dbReference type="PANTHER" id="PTHR21519:SF1">
    <property type="entry name" value="PDZ DOMAIN-CONTAINING PROTEIN 8"/>
    <property type="match status" value="1"/>
</dbReference>